<name>A0ABR2VZR0_9FUNG</name>
<dbReference type="EMBL" id="JASJQH010007267">
    <property type="protein sequence ID" value="KAK9711632.1"/>
    <property type="molecule type" value="Genomic_DNA"/>
</dbReference>
<feature type="compositionally biased region" description="Low complexity" evidence="1">
    <location>
        <begin position="298"/>
        <end position="314"/>
    </location>
</feature>
<feature type="region of interest" description="Disordered" evidence="1">
    <location>
        <begin position="238"/>
        <end position="263"/>
    </location>
</feature>
<gene>
    <name evidence="2" type="ORF">K7432_007692</name>
</gene>
<evidence type="ECO:0000313" key="2">
    <source>
        <dbReference type="EMBL" id="KAK9711632.1"/>
    </source>
</evidence>
<feature type="compositionally biased region" description="Basic and acidic residues" evidence="1">
    <location>
        <begin position="247"/>
        <end position="263"/>
    </location>
</feature>
<evidence type="ECO:0000313" key="3">
    <source>
        <dbReference type="Proteomes" id="UP001479436"/>
    </source>
</evidence>
<feature type="region of interest" description="Disordered" evidence="1">
    <location>
        <begin position="596"/>
        <end position="619"/>
    </location>
</feature>
<proteinExistence type="predicted"/>
<feature type="compositionally biased region" description="Polar residues" evidence="1">
    <location>
        <begin position="605"/>
        <end position="619"/>
    </location>
</feature>
<organism evidence="2 3">
    <name type="scientific">Basidiobolus ranarum</name>
    <dbReference type="NCBI Taxonomy" id="34480"/>
    <lineage>
        <taxon>Eukaryota</taxon>
        <taxon>Fungi</taxon>
        <taxon>Fungi incertae sedis</taxon>
        <taxon>Zoopagomycota</taxon>
        <taxon>Entomophthoromycotina</taxon>
        <taxon>Basidiobolomycetes</taxon>
        <taxon>Basidiobolales</taxon>
        <taxon>Basidiobolaceae</taxon>
        <taxon>Basidiobolus</taxon>
    </lineage>
</organism>
<protein>
    <submittedName>
        <fullName evidence="2">Uncharacterized protein</fullName>
    </submittedName>
</protein>
<reference evidence="2 3" key="1">
    <citation type="submission" date="2023-04" db="EMBL/GenBank/DDBJ databases">
        <title>Genome of Basidiobolus ranarum AG-B5.</title>
        <authorList>
            <person name="Stajich J.E."/>
            <person name="Carter-House D."/>
            <person name="Gryganskyi A."/>
        </authorList>
    </citation>
    <scope>NUCLEOTIDE SEQUENCE [LARGE SCALE GENOMIC DNA]</scope>
    <source>
        <strain evidence="2 3">AG-B5</strain>
    </source>
</reference>
<sequence length="657" mass="73357">MRLLSAKDAMYVTPKATKSIVSRIGSFPVTNDAVFAINGFLDELLYLLISHLPSDKMDISGVEESLMKLLPHGPLAREAIRSAHNFSKTSSTSEPSSALATNRVELITISEPDPDKTATYEQLRVKCLRYSTIGTEHANPSRLLLGPQQAGEDFTSITVLFITAILEYMARFLINSVAVMAKQQCRAGIGLEEVYSGLNIDDHIKGLFQEMMLYSKLQKRAVAEAMAKGSKNFTPVERKITTTGISRDTHEASLAAKSDREEPPILAERQQFLDLPSQDAPPKKGRSFSSFILKGKSKTTSTPSSNENSPSPKTGLFRFMPTIPSESQNLSHRSRSVEALRLSRKSVETTKSEGNNAVLDESFEEFLHANETKKITLTPNRLRSIEILKKKEKYQPRAPIKITPNLLKPDVPEPKKIIIPKKKAETLYEFLSSAPVETPPKNTKKYVSRAPVIMKRSVVQPSTIQGSSEDEEKPNTPAIGVVVKPKESIYDFLLNENSTDTETKLRPKPERLRLRKVRSTIKHIPLDNTHIPHCELLDQKPSLIHRRRRGLSMPYETEPDSIEERLNPSNQSNLLTINSMQRQRSMIELPTYSNLTPLKAESDGSESSDAVQSPLDTPMNSPLNVEVCASTSSTPPHDILSEYNRAFYPLCMCDNCE</sequence>
<evidence type="ECO:0000256" key="1">
    <source>
        <dbReference type="SAM" id="MobiDB-lite"/>
    </source>
</evidence>
<dbReference type="InterPro" id="IPR009072">
    <property type="entry name" value="Histone-fold"/>
</dbReference>
<dbReference type="Proteomes" id="UP001479436">
    <property type="component" value="Unassembled WGS sequence"/>
</dbReference>
<comment type="caution">
    <text evidence="2">The sequence shown here is derived from an EMBL/GenBank/DDBJ whole genome shotgun (WGS) entry which is preliminary data.</text>
</comment>
<dbReference type="Gene3D" id="1.10.20.10">
    <property type="entry name" value="Histone, subunit A"/>
    <property type="match status" value="1"/>
</dbReference>
<accession>A0ABR2VZR0</accession>
<keyword evidence="3" id="KW-1185">Reference proteome</keyword>
<feature type="region of interest" description="Disordered" evidence="1">
    <location>
        <begin position="294"/>
        <end position="315"/>
    </location>
</feature>